<evidence type="ECO:0000313" key="2">
    <source>
        <dbReference type="Proteomes" id="UP000294530"/>
    </source>
</evidence>
<proteinExistence type="predicted"/>
<dbReference type="GeneID" id="94349268"/>
<dbReference type="AlphaFoldDB" id="A0A976IC12"/>
<keyword evidence="2" id="KW-1185">Reference proteome</keyword>
<dbReference type="KEGG" id="blac:94349268"/>
<dbReference type="RefSeq" id="XP_067815874.1">
    <property type="nucleotide sequence ID" value="XM_067963597.1"/>
</dbReference>
<gene>
    <name evidence="1" type="ORF">CCR75_005516</name>
</gene>
<evidence type="ECO:0000313" key="1">
    <source>
        <dbReference type="EMBL" id="TDH66375.1"/>
    </source>
</evidence>
<accession>A0A976IC12</accession>
<comment type="caution">
    <text evidence="1">The sequence shown here is derived from an EMBL/GenBank/DDBJ whole genome shotgun (WGS) entry which is preliminary data.</text>
</comment>
<organism evidence="1 2">
    <name type="scientific">Bremia lactucae</name>
    <name type="common">Lettuce downy mildew</name>
    <dbReference type="NCBI Taxonomy" id="4779"/>
    <lineage>
        <taxon>Eukaryota</taxon>
        <taxon>Sar</taxon>
        <taxon>Stramenopiles</taxon>
        <taxon>Oomycota</taxon>
        <taxon>Peronosporomycetes</taxon>
        <taxon>Peronosporales</taxon>
        <taxon>Peronosporaceae</taxon>
        <taxon>Bremia</taxon>
    </lineage>
</organism>
<reference evidence="1 2" key="1">
    <citation type="journal article" date="2021" name="Genome Biol.">
        <title>AFLAP: assembly-free linkage analysis pipeline using k-mers from genome sequencing data.</title>
        <authorList>
            <person name="Fletcher K."/>
            <person name="Zhang L."/>
            <person name="Gil J."/>
            <person name="Han R."/>
            <person name="Cavanaugh K."/>
            <person name="Michelmore R."/>
        </authorList>
    </citation>
    <scope>NUCLEOTIDE SEQUENCE [LARGE SCALE GENOMIC DNA]</scope>
    <source>
        <strain evidence="1 2">SF5</strain>
    </source>
</reference>
<dbReference type="Proteomes" id="UP000294530">
    <property type="component" value="Unassembled WGS sequence"/>
</dbReference>
<dbReference type="EMBL" id="SHOA02000018">
    <property type="protein sequence ID" value="TDH66375.1"/>
    <property type="molecule type" value="Genomic_DNA"/>
</dbReference>
<sequence length="69" mass="7607">MRKRYLFRAHSYKSRCSFSWASEQCGAHAAVSVAIFDPVLDVGCRAMRFFSFAMLAGAHAPDGADFNGD</sequence>
<name>A0A976IC12_BRELC</name>
<protein>
    <submittedName>
        <fullName evidence="1">Uncharacterized protein</fullName>
    </submittedName>
</protein>